<dbReference type="Gene3D" id="3.30.160.170">
    <property type="entry name" value="FlaG-like"/>
    <property type="match status" value="1"/>
</dbReference>
<sequence>MKLGTTEIEFQKNISNHSNGISINKINQKSNDIHKSKVDISEMTDEKGNPTEQAYQTAVNKLNEFMEHTQRNSKFIFHGDLERYYVEVVDAQTQEVVKEIPPKALLDAYYEMQKLAGKIFDTQA</sequence>
<dbReference type="PANTHER" id="PTHR37166">
    <property type="entry name" value="PROTEIN FLAG"/>
    <property type="match status" value="1"/>
</dbReference>
<evidence type="ECO:0000313" key="1">
    <source>
        <dbReference type="EMBL" id="RUS55565.1"/>
    </source>
</evidence>
<dbReference type="PANTHER" id="PTHR37166:SF1">
    <property type="entry name" value="PROTEIN FLAG"/>
    <property type="match status" value="1"/>
</dbReference>
<dbReference type="InterPro" id="IPR005186">
    <property type="entry name" value="FlaG"/>
</dbReference>
<name>A0A433RTS4_9BACL</name>
<reference evidence="1 2" key="1">
    <citation type="submission" date="2014-11" db="EMBL/GenBank/DDBJ databases">
        <title>Genome sequence and analysis of novel Kurthia sp.</title>
        <authorList>
            <person name="Lawson J.N."/>
            <person name="Gonzalez J.E."/>
            <person name="Rinauldi L."/>
            <person name="Xuan Z."/>
            <person name="Firman A."/>
            <person name="Shaddox L."/>
            <person name="Trudeau A."/>
            <person name="Shah S."/>
            <person name="Reiman D."/>
        </authorList>
    </citation>
    <scope>NUCLEOTIDE SEQUENCE [LARGE SCALE GENOMIC DNA]</scope>
    <source>
        <strain evidence="1 2">3B1D</strain>
    </source>
</reference>
<dbReference type="InterPro" id="IPR035924">
    <property type="entry name" value="FlaG-like_sf"/>
</dbReference>
<dbReference type="SUPFAM" id="SSF160214">
    <property type="entry name" value="FlaG-like"/>
    <property type="match status" value="1"/>
</dbReference>
<keyword evidence="1" id="KW-0969">Cilium</keyword>
<dbReference type="Pfam" id="PF03646">
    <property type="entry name" value="FlaG"/>
    <property type="match status" value="1"/>
</dbReference>
<accession>A0A433RTS4</accession>
<gene>
    <name evidence="1" type="ORF">QI30_11620</name>
</gene>
<proteinExistence type="predicted"/>
<dbReference type="RefSeq" id="WP_126990880.1">
    <property type="nucleotide sequence ID" value="NZ_JTFC01000031.1"/>
</dbReference>
<dbReference type="EMBL" id="JTFC01000031">
    <property type="protein sequence ID" value="RUS55565.1"/>
    <property type="molecule type" value="Genomic_DNA"/>
</dbReference>
<comment type="caution">
    <text evidence="1">The sequence shown here is derived from an EMBL/GenBank/DDBJ whole genome shotgun (WGS) entry which is preliminary data.</text>
</comment>
<dbReference type="OrthoDB" id="9799867at2"/>
<keyword evidence="2" id="KW-1185">Reference proteome</keyword>
<keyword evidence="1" id="KW-0282">Flagellum</keyword>
<keyword evidence="1" id="KW-0966">Cell projection</keyword>
<dbReference type="Proteomes" id="UP000288623">
    <property type="component" value="Unassembled WGS sequence"/>
</dbReference>
<organism evidence="1 2">
    <name type="scientific">Candidatus Kurthia intestinigallinarum</name>
    <dbReference type="NCBI Taxonomy" id="1562256"/>
    <lineage>
        <taxon>Bacteria</taxon>
        <taxon>Bacillati</taxon>
        <taxon>Bacillota</taxon>
        <taxon>Bacilli</taxon>
        <taxon>Bacillales</taxon>
        <taxon>Caryophanaceae</taxon>
        <taxon>Kurthia</taxon>
    </lineage>
</organism>
<protein>
    <submittedName>
        <fullName evidence="1">Flagellar protein FlaG</fullName>
    </submittedName>
</protein>
<dbReference type="AlphaFoldDB" id="A0A433RTS4"/>
<evidence type="ECO:0000313" key="2">
    <source>
        <dbReference type="Proteomes" id="UP000288623"/>
    </source>
</evidence>